<name>A0A8T2QKC9_CERRI</name>
<gene>
    <name evidence="1" type="ORF">KP509_34G039500</name>
</gene>
<keyword evidence="2" id="KW-1185">Reference proteome</keyword>
<protein>
    <submittedName>
        <fullName evidence="1">Uncharacterized protein</fullName>
    </submittedName>
</protein>
<dbReference type="Proteomes" id="UP000825935">
    <property type="component" value="Chromosome 34"/>
</dbReference>
<sequence length="100" mass="10988">MLAIESKLLLFRCSSTCHEWVLGAEGFMLGREGCTTLLSRHGFPPSHFTCRSSYAPSSSLLQNGLSAPTIFLEFMTYSATILRWVSISLPISLRLTVASS</sequence>
<accession>A0A8T2QKC9</accession>
<comment type="caution">
    <text evidence="1">The sequence shown here is derived from an EMBL/GenBank/DDBJ whole genome shotgun (WGS) entry which is preliminary data.</text>
</comment>
<reference evidence="1" key="1">
    <citation type="submission" date="2021-08" db="EMBL/GenBank/DDBJ databases">
        <title>WGS assembly of Ceratopteris richardii.</title>
        <authorList>
            <person name="Marchant D.B."/>
            <person name="Chen G."/>
            <person name="Jenkins J."/>
            <person name="Shu S."/>
            <person name="Leebens-Mack J."/>
            <person name="Grimwood J."/>
            <person name="Schmutz J."/>
            <person name="Soltis P."/>
            <person name="Soltis D."/>
            <person name="Chen Z.-H."/>
        </authorList>
    </citation>
    <scope>NUCLEOTIDE SEQUENCE</scope>
    <source>
        <strain evidence="1">Whitten #5841</strain>
        <tissue evidence="1">Leaf</tissue>
    </source>
</reference>
<organism evidence="1 2">
    <name type="scientific">Ceratopteris richardii</name>
    <name type="common">Triangle waterfern</name>
    <dbReference type="NCBI Taxonomy" id="49495"/>
    <lineage>
        <taxon>Eukaryota</taxon>
        <taxon>Viridiplantae</taxon>
        <taxon>Streptophyta</taxon>
        <taxon>Embryophyta</taxon>
        <taxon>Tracheophyta</taxon>
        <taxon>Polypodiopsida</taxon>
        <taxon>Polypodiidae</taxon>
        <taxon>Polypodiales</taxon>
        <taxon>Pteridineae</taxon>
        <taxon>Pteridaceae</taxon>
        <taxon>Parkerioideae</taxon>
        <taxon>Ceratopteris</taxon>
    </lineage>
</organism>
<dbReference type="AlphaFoldDB" id="A0A8T2QKC9"/>
<dbReference type="EMBL" id="CM035439">
    <property type="protein sequence ID" value="KAH7284098.1"/>
    <property type="molecule type" value="Genomic_DNA"/>
</dbReference>
<evidence type="ECO:0000313" key="1">
    <source>
        <dbReference type="EMBL" id="KAH7284098.1"/>
    </source>
</evidence>
<evidence type="ECO:0000313" key="2">
    <source>
        <dbReference type="Proteomes" id="UP000825935"/>
    </source>
</evidence>
<proteinExistence type="predicted"/>